<feature type="chain" id="PRO_5042295497" evidence="2">
    <location>
        <begin position="23"/>
        <end position="461"/>
    </location>
</feature>
<keyword evidence="4" id="KW-0326">Glycosidase</keyword>
<feature type="domain" description="Phosphodiester glycosidase" evidence="3">
    <location>
        <begin position="280"/>
        <end position="459"/>
    </location>
</feature>
<sequence length="461" mass="52362">MKKQLVLAALAFCLLFSDHSMAAEKNGWRSESGGSVYYVKGTRVKGLKKIGSHTYYFKKEDGTLLKNRWLLYKGKYYYFQSRGRMVTSSWIGQNCYVGKDGALVTNQWIGKKFVGEDGRWIKGFKGGWRKIKGKWYYYTAAGRKRTGWITYRNQRYYLDKNGVRITQFTTINKKNYQFNKNGILQKSTWVKRNGLYYRAGENGVVDMREGYNTKDPSTATRIVYKSSTIFVDLKKSWEYGTNYWTAHIKVKNTDQLRSSMAYGTYGGALETTSAALTRNNGIIGINGSRYDASGRPAFNAVLIRKGRIYNHALGTSYSLMAIKRDGTMYTPKQGLSAEQLVADGVYDTFDFGPAFIMNGRNQDIISPFEEYQNNPYPRSAVGMIRRGEYVLLVADGPGKVSTGSRGLDHYQLCNIFQRYGCVYAYQMDGGGSATLAYRGRVLNNPSDGSERPVADFLYFRE</sequence>
<dbReference type="PANTHER" id="PTHR40446">
    <property type="entry name" value="N-ACETYLGLUCOSAMINE-1-PHOSPHODIESTER ALPHA-N-ACETYLGLUCOSAMINIDASE"/>
    <property type="match status" value="1"/>
</dbReference>
<dbReference type="AlphaFoldDB" id="A0AAE3DQB8"/>
<feature type="signal peptide" evidence="2">
    <location>
        <begin position="1"/>
        <end position="22"/>
    </location>
</feature>
<evidence type="ECO:0000256" key="2">
    <source>
        <dbReference type="SAM" id="SignalP"/>
    </source>
</evidence>
<gene>
    <name evidence="4" type="ORF">LKD71_02045</name>
</gene>
<dbReference type="Proteomes" id="UP001197875">
    <property type="component" value="Unassembled WGS sequence"/>
</dbReference>
<name>A0AAE3DQB8_9FIRM</name>
<keyword evidence="2" id="KW-0732">Signal</keyword>
<dbReference type="SUPFAM" id="SSF69360">
    <property type="entry name" value="Cell wall binding repeat"/>
    <property type="match status" value="1"/>
</dbReference>
<accession>A0AAE3DQB8</accession>
<dbReference type="RefSeq" id="WP_227614144.1">
    <property type="nucleotide sequence ID" value="NZ_JAJEPR010000002.1"/>
</dbReference>
<evidence type="ECO:0000313" key="4">
    <source>
        <dbReference type="EMBL" id="MCC2188617.1"/>
    </source>
</evidence>
<dbReference type="Pfam" id="PF01473">
    <property type="entry name" value="Choline_bind_1"/>
    <property type="match status" value="1"/>
</dbReference>
<protein>
    <submittedName>
        <fullName evidence="4">Phosphodiester glycosidase family protein</fullName>
    </submittedName>
</protein>
<dbReference type="Pfam" id="PF09992">
    <property type="entry name" value="NAGPA"/>
    <property type="match status" value="1"/>
</dbReference>
<proteinExistence type="predicted"/>
<dbReference type="PANTHER" id="PTHR40446:SF2">
    <property type="entry name" value="N-ACETYLGLUCOSAMINE-1-PHOSPHODIESTER ALPHA-N-ACETYLGLUCOSAMINIDASE"/>
    <property type="match status" value="1"/>
</dbReference>
<evidence type="ECO:0000256" key="1">
    <source>
        <dbReference type="ARBA" id="ARBA00022737"/>
    </source>
</evidence>
<evidence type="ECO:0000259" key="3">
    <source>
        <dbReference type="Pfam" id="PF09992"/>
    </source>
</evidence>
<dbReference type="EMBL" id="JAJEPR010000002">
    <property type="protein sequence ID" value="MCC2188617.1"/>
    <property type="molecule type" value="Genomic_DNA"/>
</dbReference>
<reference evidence="4 5" key="1">
    <citation type="submission" date="2021-10" db="EMBL/GenBank/DDBJ databases">
        <title>Anaerobic single-cell dispensing facilitates the cultivation of human gut bacteria.</title>
        <authorList>
            <person name="Afrizal A."/>
        </authorList>
    </citation>
    <scope>NUCLEOTIDE SEQUENCE [LARGE SCALE GENOMIC DNA]</scope>
    <source>
        <strain evidence="4 5">CLA-AA-H277</strain>
    </source>
</reference>
<dbReference type="InterPro" id="IPR018711">
    <property type="entry name" value="NAGPA"/>
</dbReference>
<dbReference type="Pfam" id="PF19127">
    <property type="entry name" value="Choline_bind_3"/>
    <property type="match status" value="1"/>
</dbReference>
<dbReference type="GO" id="GO:0016798">
    <property type="term" value="F:hydrolase activity, acting on glycosyl bonds"/>
    <property type="evidence" value="ECO:0007669"/>
    <property type="project" value="UniProtKB-KW"/>
</dbReference>
<dbReference type="InterPro" id="IPR018337">
    <property type="entry name" value="Cell_wall/Cho-bd_repeat"/>
</dbReference>
<comment type="caution">
    <text evidence="4">The sequence shown here is derived from an EMBL/GenBank/DDBJ whole genome shotgun (WGS) entry which is preliminary data.</text>
</comment>
<organism evidence="4 5">
    <name type="scientific">Fusicatenibacter faecihominis</name>
    <dbReference type="NCBI Taxonomy" id="2881276"/>
    <lineage>
        <taxon>Bacteria</taxon>
        <taxon>Bacillati</taxon>
        <taxon>Bacillota</taxon>
        <taxon>Clostridia</taxon>
        <taxon>Lachnospirales</taxon>
        <taxon>Lachnospiraceae</taxon>
        <taxon>Fusicatenibacter</taxon>
    </lineage>
</organism>
<dbReference type="Pfam" id="PF19085">
    <property type="entry name" value="Choline_bind_2"/>
    <property type="match status" value="1"/>
</dbReference>
<evidence type="ECO:0000313" key="5">
    <source>
        <dbReference type="Proteomes" id="UP001197875"/>
    </source>
</evidence>
<keyword evidence="1" id="KW-0677">Repeat</keyword>
<keyword evidence="5" id="KW-1185">Reference proteome</keyword>
<keyword evidence="4" id="KW-0378">Hydrolase</keyword>
<dbReference type="Gene3D" id="2.10.270.10">
    <property type="entry name" value="Cholin Binding"/>
    <property type="match status" value="2"/>
</dbReference>